<dbReference type="Pfam" id="PF02826">
    <property type="entry name" value="2-Hacid_dh_C"/>
    <property type="match status" value="1"/>
</dbReference>
<comment type="similarity">
    <text evidence="1">Belongs to the D-isomer specific 2-hydroxyacid dehydrogenase family.</text>
</comment>
<protein>
    <submittedName>
        <fullName evidence="6">D-3-phosphoglycerate dehydrogenase</fullName>
        <ecNumber evidence="6">1.1.1.95</ecNumber>
    </submittedName>
</protein>
<dbReference type="InterPro" id="IPR050418">
    <property type="entry name" value="D-iso_2-hydroxyacid_DH_PdxB"/>
</dbReference>
<dbReference type="AlphaFoldDB" id="A0A6J4U8R6"/>
<dbReference type="InterPro" id="IPR006140">
    <property type="entry name" value="D-isomer_DH_NAD-bd"/>
</dbReference>
<keyword evidence="3" id="KW-0520">NAD</keyword>
<accession>A0A6J4U8R6</accession>
<dbReference type="GO" id="GO:0004617">
    <property type="term" value="F:phosphoglycerate dehydrogenase activity"/>
    <property type="evidence" value="ECO:0007669"/>
    <property type="project" value="UniProtKB-EC"/>
</dbReference>
<proteinExistence type="inferred from homology"/>
<name>A0A6J4U8R6_9ACTN</name>
<dbReference type="PANTHER" id="PTHR43761">
    <property type="entry name" value="D-ISOMER SPECIFIC 2-HYDROXYACID DEHYDROGENASE FAMILY PROTEIN (AFU_ORTHOLOGUE AFUA_1G13630)"/>
    <property type="match status" value="1"/>
</dbReference>
<evidence type="ECO:0000256" key="3">
    <source>
        <dbReference type="ARBA" id="ARBA00023027"/>
    </source>
</evidence>
<sequence>MPLAALLARALVVSLLAPLTPATRGLIGAPELALLRPEAILVSTARGELVDEDALGAALMARRLAGAGLDVRATEPPARPDPLA</sequence>
<organism evidence="6">
    <name type="scientific">uncultured Thermoleophilia bacterium</name>
    <dbReference type="NCBI Taxonomy" id="1497501"/>
    <lineage>
        <taxon>Bacteria</taxon>
        <taxon>Bacillati</taxon>
        <taxon>Actinomycetota</taxon>
        <taxon>Thermoleophilia</taxon>
        <taxon>environmental samples</taxon>
    </lineage>
</organism>
<dbReference type="Gene3D" id="3.40.50.720">
    <property type="entry name" value="NAD(P)-binding Rossmann-like Domain"/>
    <property type="match status" value="1"/>
</dbReference>
<dbReference type="SUPFAM" id="SSF51735">
    <property type="entry name" value="NAD(P)-binding Rossmann-fold domains"/>
    <property type="match status" value="1"/>
</dbReference>
<evidence type="ECO:0000256" key="2">
    <source>
        <dbReference type="ARBA" id="ARBA00023002"/>
    </source>
</evidence>
<keyword evidence="4" id="KW-0732">Signal</keyword>
<feature type="non-terminal residue" evidence="6">
    <location>
        <position position="84"/>
    </location>
</feature>
<feature type="signal peptide" evidence="4">
    <location>
        <begin position="1"/>
        <end position="17"/>
    </location>
</feature>
<gene>
    <name evidence="6" type="ORF">AVDCRST_MAG79-1910</name>
</gene>
<evidence type="ECO:0000256" key="1">
    <source>
        <dbReference type="ARBA" id="ARBA00005854"/>
    </source>
</evidence>
<dbReference type="EC" id="1.1.1.95" evidence="6"/>
<reference evidence="6" key="1">
    <citation type="submission" date="2020-02" db="EMBL/GenBank/DDBJ databases">
        <authorList>
            <person name="Meier V. D."/>
        </authorList>
    </citation>
    <scope>NUCLEOTIDE SEQUENCE</scope>
    <source>
        <strain evidence="6">AVDCRST_MAG79</strain>
    </source>
</reference>
<keyword evidence="2 6" id="KW-0560">Oxidoreductase</keyword>
<dbReference type="GO" id="GO:0051287">
    <property type="term" value="F:NAD binding"/>
    <property type="evidence" value="ECO:0007669"/>
    <property type="project" value="InterPro"/>
</dbReference>
<evidence type="ECO:0000313" key="6">
    <source>
        <dbReference type="EMBL" id="CAA9541615.1"/>
    </source>
</evidence>
<evidence type="ECO:0000256" key="4">
    <source>
        <dbReference type="SAM" id="SignalP"/>
    </source>
</evidence>
<evidence type="ECO:0000259" key="5">
    <source>
        <dbReference type="Pfam" id="PF02826"/>
    </source>
</evidence>
<dbReference type="InterPro" id="IPR036291">
    <property type="entry name" value="NAD(P)-bd_dom_sf"/>
</dbReference>
<feature type="chain" id="PRO_5038581677" evidence="4">
    <location>
        <begin position="18"/>
        <end position="84"/>
    </location>
</feature>
<dbReference type="PANTHER" id="PTHR43761:SF1">
    <property type="entry name" value="D-ISOMER SPECIFIC 2-HYDROXYACID DEHYDROGENASE CATALYTIC DOMAIN-CONTAINING PROTEIN-RELATED"/>
    <property type="match status" value="1"/>
</dbReference>
<feature type="domain" description="D-isomer specific 2-hydroxyacid dehydrogenase NAD-binding" evidence="5">
    <location>
        <begin position="3"/>
        <end position="83"/>
    </location>
</feature>
<dbReference type="EMBL" id="CADCWC010000288">
    <property type="protein sequence ID" value="CAA9541615.1"/>
    <property type="molecule type" value="Genomic_DNA"/>
</dbReference>